<gene>
    <name evidence="10" type="ORF">FHX53_001352</name>
</gene>
<dbReference type="Gene3D" id="1.10.287.130">
    <property type="match status" value="1"/>
</dbReference>
<evidence type="ECO:0000313" key="10">
    <source>
        <dbReference type="EMBL" id="MBA8847767.1"/>
    </source>
</evidence>
<dbReference type="Gene3D" id="3.30.565.10">
    <property type="entry name" value="Histidine kinase-like ATPase, C-terminal domain"/>
    <property type="match status" value="1"/>
</dbReference>
<evidence type="ECO:0000256" key="7">
    <source>
        <dbReference type="ARBA" id="ARBA00023012"/>
    </source>
</evidence>
<comment type="catalytic activity">
    <reaction evidence="1">
        <text>ATP + protein L-histidine = ADP + protein N-phospho-L-histidine.</text>
        <dbReference type="EC" id="2.7.13.3"/>
    </reaction>
</comment>
<dbReference type="InterPro" id="IPR004358">
    <property type="entry name" value="Sig_transdc_His_kin-like_C"/>
</dbReference>
<evidence type="ECO:0000256" key="1">
    <source>
        <dbReference type="ARBA" id="ARBA00000085"/>
    </source>
</evidence>
<evidence type="ECO:0000256" key="5">
    <source>
        <dbReference type="ARBA" id="ARBA00022679"/>
    </source>
</evidence>
<dbReference type="SUPFAM" id="SSF47384">
    <property type="entry name" value="Homodimeric domain of signal transducing histidine kinase"/>
    <property type="match status" value="1"/>
</dbReference>
<accession>A0A839E8F0</accession>
<dbReference type="PROSITE" id="PS50109">
    <property type="entry name" value="HIS_KIN"/>
    <property type="match status" value="1"/>
</dbReference>
<dbReference type="CDD" id="cd00075">
    <property type="entry name" value="HATPase"/>
    <property type="match status" value="1"/>
</dbReference>
<dbReference type="Pfam" id="PF02518">
    <property type="entry name" value="HATPase_c"/>
    <property type="match status" value="1"/>
</dbReference>
<dbReference type="InterPro" id="IPR050736">
    <property type="entry name" value="Sensor_HK_Regulatory"/>
</dbReference>
<feature type="transmembrane region" description="Helical" evidence="8">
    <location>
        <begin position="163"/>
        <end position="182"/>
    </location>
</feature>
<dbReference type="InterPro" id="IPR003594">
    <property type="entry name" value="HATPase_dom"/>
</dbReference>
<feature type="transmembrane region" description="Helical" evidence="8">
    <location>
        <begin position="268"/>
        <end position="287"/>
    </location>
</feature>
<dbReference type="PRINTS" id="PR00344">
    <property type="entry name" value="BCTRLSENSOR"/>
</dbReference>
<evidence type="ECO:0000256" key="2">
    <source>
        <dbReference type="ARBA" id="ARBA00004236"/>
    </source>
</evidence>
<feature type="transmembrane region" description="Helical" evidence="8">
    <location>
        <begin position="45"/>
        <end position="62"/>
    </location>
</feature>
<dbReference type="InterPro" id="IPR036097">
    <property type="entry name" value="HisK_dim/P_sf"/>
</dbReference>
<dbReference type="CDD" id="cd00082">
    <property type="entry name" value="HisKA"/>
    <property type="match status" value="1"/>
</dbReference>
<dbReference type="GO" id="GO:0000155">
    <property type="term" value="F:phosphorelay sensor kinase activity"/>
    <property type="evidence" value="ECO:0007669"/>
    <property type="project" value="InterPro"/>
</dbReference>
<keyword evidence="6 10" id="KW-0418">Kinase</keyword>
<evidence type="ECO:0000259" key="9">
    <source>
        <dbReference type="PROSITE" id="PS50109"/>
    </source>
</evidence>
<organism evidence="10 11">
    <name type="scientific">Microcella alkalica</name>
    <dbReference type="NCBI Taxonomy" id="355930"/>
    <lineage>
        <taxon>Bacteria</taxon>
        <taxon>Bacillati</taxon>
        <taxon>Actinomycetota</taxon>
        <taxon>Actinomycetes</taxon>
        <taxon>Micrococcales</taxon>
        <taxon>Microbacteriaceae</taxon>
        <taxon>Microcella</taxon>
    </lineage>
</organism>
<evidence type="ECO:0000256" key="4">
    <source>
        <dbReference type="ARBA" id="ARBA00022553"/>
    </source>
</evidence>
<protein>
    <recommendedName>
        <fullName evidence="3">histidine kinase</fullName>
        <ecNumber evidence="3">2.7.13.3</ecNumber>
    </recommendedName>
</protein>
<dbReference type="EC" id="2.7.13.3" evidence="3"/>
<keyword evidence="8" id="KW-0812">Transmembrane</keyword>
<dbReference type="SMART" id="SM00388">
    <property type="entry name" value="HisKA"/>
    <property type="match status" value="1"/>
</dbReference>
<keyword evidence="5" id="KW-0808">Transferase</keyword>
<evidence type="ECO:0000256" key="6">
    <source>
        <dbReference type="ARBA" id="ARBA00022777"/>
    </source>
</evidence>
<dbReference type="EMBL" id="JACGWX010000002">
    <property type="protein sequence ID" value="MBA8847767.1"/>
    <property type="molecule type" value="Genomic_DNA"/>
</dbReference>
<dbReference type="InterPro" id="IPR003661">
    <property type="entry name" value="HisK_dim/P_dom"/>
</dbReference>
<dbReference type="Pfam" id="PF00512">
    <property type="entry name" value="HisKA"/>
    <property type="match status" value="1"/>
</dbReference>
<proteinExistence type="predicted"/>
<keyword evidence="7" id="KW-0902">Two-component regulatory system</keyword>
<dbReference type="RefSeq" id="WP_182490553.1">
    <property type="nucleotide sequence ID" value="NZ_BAAAOV010000005.1"/>
</dbReference>
<dbReference type="InterPro" id="IPR005467">
    <property type="entry name" value="His_kinase_dom"/>
</dbReference>
<evidence type="ECO:0000256" key="8">
    <source>
        <dbReference type="SAM" id="Phobius"/>
    </source>
</evidence>
<dbReference type="PANTHER" id="PTHR43711:SF31">
    <property type="entry name" value="HISTIDINE KINASE"/>
    <property type="match status" value="1"/>
</dbReference>
<dbReference type="Proteomes" id="UP000585905">
    <property type="component" value="Unassembled WGS sequence"/>
</dbReference>
<evidence type="ECO:0000256" key="3">
    <source>
        <dbReference type="ARBA" id="ARBA00012438"/>
    </source>
</evidence>
<reference evidence="10 11" key="1">
    <citation type="submission" date="2020-07" db="EMBL/GenBank/DDBJ databases">
        <title>Sequencing the genomes of 1000 actinobacteria strains.</title>
        <authorList>
            <person name="Klenk H.-P."/>
        </authorList>
    </citation>
    <scope>NUCLEOTIDE SEQUENCE [LARGE SCALE GENOMIC DNA]</scope>
    <source>
        <strain evidence="10 11">DSM 19663</strain>
    </source>
</reference>
<dbReference type="SMART" id="SM00387">
    <property type="entry name" value="HATPase_c"/>
    <property type="match status" value="1"/>
</dbReference>
<keyword evidence="4" id="KW-0597">Phosphoprotein</keyword>
<dbReference type="AlphaFoldDB" id="A0A839E8F0"/>
<name>A0A839E8F0_9MICO</name>
<dbReference type="SUPFAM" id="SSF55874">
    <property type="entry name" value="ATPase domain of HSP90 chaperone/DNA topoisomerase II/histidine kinase"/>
    <property type="match status" value="1"/>
</dbReference>
<feature type="transmembrane region" description="Helical" evidence="8">
    <location>
        <begin position="69"/>
        <end position="86"/>
    </location>
</feature>
<feature type="transmembrane region" description="Helical" evidence="8">
    <location>
        <begin position="194"/>
        <end position="219"/>
    </location>
</feature>
<dbReference type="PANTHER" id="PTHR43711">
    <property type="entry name" value="TWO-COMPONENT HISTIDINE KINASE"/>
    <property type="match status" value="1"/>
</dbReference>
<dbReference type="GO" id="GO:0005886">
    <property type="term" value="C:plasma membrane"/>
    <property type="evidence" value="ECO:0007669"/>
    <property type="project" value="UniProtKB-SubCell"/>
</dbReference>
<sequence length="676" mass="72238">MVGASLASTVRRWSRWRRLLALVVVLLVILGLSIAGGNALDVSITRANLAPASGIIAVLALTARRGWRIAVATAGVTAVAIGNAVTALPLDYVLQTGLLSILEVLLFCAIVERSGRLPRLDSVAHSVRLVIGATIASAFFALGVTVVRILAGVEPSEALANDAFVANLVSFVVATPLAFARVRQGATASRTEVTAQWLLMAAALIVTFTLSVNISLSFLPLPLFAWAALRLSAIGVTLQLLLVTLGTTVATVAGWGPFAMASEDTRDAIVVLQGGLFIFLSSTLVLWSKRVEGELEIERALAKDRVLRRAVERAQTAFLLVEPIGDAYIVVQANDHGLRALGMDPNNEFFSASSEINIALPDDHPLIEGLSIVARGDPRWRGELVLEAFAGRADAEVAIERAVGDKSGVMSVELTDVTEKRREDRRLRALVERERALSAQYQELSRQKDDFVASISHELRTPLASIVGYAETLDETELDPLQRRFVDTIVRNAGRLQERVEELLSAAKRAADSVDDPHPLSVGRIIGEVADDLRAVAASRGVGIVVEPSASVLPEVIGTEDSVTRVLTNIMSNAVKFSPNESAVVVSALVDDETVELFVRDAGPGIPLADQGRVFDRFYRTEDATANATPGTGLGLSIVRTLLDGIGGSVLVQSDGRSGSTFVIRFQRAHDLDPAD</sequence>
<keyword evidence="8" id="KW-0472">Membrane</keyword>
<comment type="caution">
    <text evidence="10">The sequence shown here is derived from an EMBL/GenBank/DDBJ whole genome shotgun (WGS) entry which is preliminary data.</text>
</comment>
<feature type="transmembrane region" description="Helical" evidence="8">
    <location>
        <begin position="231"/>
        <end position="256"/>
    </location>
</feature>
<evidence type="ECO:0000313" key="11">
    <source>
        <dbReference type="Proteomes" id="UP000585905"/>
    </source>
</evidence>
<dbReference type="InterPro" id="IPR036890">
    <property type="entry name" value="HATPase_C_sf"/>
</dbReference>
<keyword evidence="11" id="KW-1185">Reference proteome</keyword>
<feature type="domain" description="Histidine kinase" evidence="9">
    <location>
        <begin position="454"/>
        <end position="670"/>
    </location>
</feature>
<comment type="subcellular location">
    <subcellularLocation>
        <location evidence="2">Cell membrane</location>
    </subcellularLocation>
</comment>
<keyword evidence="8" id="KW-1133">Transmembrane helix</keyword>
<feature type="transmembrane region" description="Helical" evidence="8">
    <location>
        <begin position="130"/>
        <end position="151"/>
    </location>
</feature>
<feature type="transmembrane region" description="Helical" evidence="8">
    <location>
        <begin position="92"/>
        <end position="110"/>
    </location>
</feature>